<dbReference type="PDBsum" id="5OXZ"/>
<dbReference type="GO" id="GO:0003677">
    <property type="term" value="F:DNA binding"/>
    <property type="evidence" value="ECO:0007669"/>
    <property type="project" value="UniProtKB-KW"/>
</dbReference>
<evidence type="ECO:0000256" key="2">
    <source>
        <dbReference type="ARBA" id="ARBA00022679"/>
    </source>
</evidence>
<dbReference type="SMR" id="Q74M37"/>
<keyword evidence="9" id="KW-1185">Reference proteome</keyword>
<dbReference type="Gene3D" id="1.10.132.60">
    <property type="entry name" value="DNA polymerase family B, C-terminal domain"/>
    <property type="match status" value="1"/>
</dbReference>
<dbReference type="InterPro" id="IPR023211">
    <property type="entry name" value="DNA_pol_palm_dom_sf"/>
</dbReference>
<dbReference type="PANTHER" id="PTHR10322">
    <property type="entry name" value="DNA POLYMERASE CATALYTIC SUBUNIT"/>
    <property type="match status" value="1"/>
</dbReference>
<keyword evidence="2" id="KW-0808">Transferase</keyword>
<dbReference type="BioCyc" id="NEQU228908:GJB6-560-MONOMER"/>
<keyword evidence="3" id="KW-0548">Nucleotidyltransferase</keyword>
<comment type="catalytic activity">
    <reaction evidence="6">
        <text>DNA(n) + a 2'-deoxyribonucleoside 5'-triphosphate = DNA(n+1) + diphosphate</text>
        <dbReference type="Rhea" id="RHEA:22508"/>
        <dbReference type="Rhea" id="RHEA-COMP:17339"/>
        <dbReference type="Rhea" id="RHEA-COMP:17340"/>
        <dbReference type="ChEBI" id="CHEBI:33019"/>
        <dbReference type="ChEBI" id="CHEBI:61560"/>
        <dbReference type="ChEBI" id="CHEBI:173112"/>
        <dbReference type="EC" id="2.7.7.7"/>
    </reaction>
</comment>
<organism evidence="8 9">
    <name type="scientific">Nanoarchaeum equitans (strain Kin4-M)</name>
    <dbReference type="NCBI Taxonomy" id="228908"/>
    <lineage>
        <taxon>Archaea</taxon>
        <taxon>Nanobdellota</taxon>
        <taxon>Candidatus Nanoarchaeia</taxon>
        <taxon>Nanoarchaeales</taxon>
        <taxon>Nanoarchaeaceae</taxon>
        <taxon>Nanoarchaeum</taxon>
    </lineage>
</organism>
<dbReference type="GO" id="GO:0006261">
    <property type="term" value="P:DNA-templated DNA replication"/>
    <property type="evidence" value="ECO:0007669"/>
    <property type="project" value="TreeGrafter"/>
</dbReference>
<evidence type="ECO:0000256" key="4">
    <source>
        <dbReference type="ARBA" id="ARBA00022932"/>
    </source>
</evidence>
<dbReference type="PDBsum" id="5OXX"/>
<keyword evidence="10 11" id="KW-0002">3D-structure</keyword>
<gene>
    <name evidence="8" type="ordered locus">NEQ528</name>
</gene>
<dbReference type="EnsemblBacteria" id="AAR39369">
    <property type="protein sequence ID" value="AAR39369"/>
    <property type="gene ID" value="NEQ528"/>
</dbReference>
<evidence type="ECO:0007829" key="11">
    <source>
        <dbReference type="PDB" id="5OXZ"/>
    </source>
</evidence>
<dbReference type="GO" id="GO:0003887">
    <property type="term" value="F:DNA-directed DNA polymerase activity"/>
    <property type="evidence" value="ECO:0007669"/>
    <property type="project" value="UniProtKB-KW"/>
</dbReference>
<reference evidence="8 9" key="1">
    <citation type="journal article" date="2003" name="Proc. Natl. Acad. Sci. U.S.A.">
        <title>The genome of Nanoarchaeum equitans: insights into early archaeal evolution and derived parasitism.</title>
        <authorList>
            <person name="Waters E."/>
            <person name="Hohn M.J."/>
            <person name="Ahel I."/>
            <person name="Graham D.E."/>
            <person name="Adams M.D."/>
            <person name="Barnstead M."/>
            <person name="Beeson K.Y."/>
            <person name="Bibbs L."/>
            <person name="Bolanos R."/>
            <person name="Keller M."/>
            <person name="Kretz K."/>
            <person name="Lin X."/>
            <person name="Mathur E."/>
            <person name="Ni J."/>
            <person name="Podar M."/>
            <person name="Richardson T."/>
            <person name="Sutton G.G."/>
            <person name="Simon M."/>
            <person name="Soll D."/>
            <person name="Stetter K.O."/>
            <person name="Short J.M."/>
            <person name="Noordewier M."/>
        </authorList>
    </citation>
    <scope>NUCLEOTIDE SEQUENCE [LARGE SCALE GENOMIC DNA]</scope>
    <source>
        <strain evidence="8 9">Kin4-M</strain>
    </source>
</reference>
<dbReference type="EC" id="2.7.7.7" evidence="1"/>
<evidence type="ECO:0000256" key="6">
    <source>
        <dbReference type="ARBA" id="ARBA00049244"/>
    </source>
</evidence>
<dbReference type="HOGENOM" id="CLU_1173378_0_0_2"/>
<dbReference type="InterPro" id="IPR030934">
    <property type="entry name" value="Intein_C"/>
</dbReference>
<evidence type="ECO:0000313" key="8">
    <source>
        <dbReference type="EMBL" id="AAR39369.1"/>
    </source>
</evidence>
<name>Q74M37_NANEQ</name>
<evidence type="ECO:0000313" key="9">
    <source>
        <dbReference type="Proteomes" id="UP000000578"/>
    </source>
</evidence>
<protein>
    <recommendedName>
        <fullName evidence="1">DNA-directed DNA polymerase</fullName>
        <ecNumber evidence="1">2.7.7.7</ecNumber>
    </recommendedName>
</protein>
<dbReference type="InterPro" id="IPR043502">
    <property type="entry name" value="DNA/RNA_pol_sf"/>
</dbReference>
<dbReference type="InterPro" id="IPR050240">
    <property type="entry name" value="DNA_pol_type-B"/>
</dbReference>
<dbReference type="STRING" id="228908.NEQ528"/>
<dbReference type="EMBL" id="AE017199">
    <property type="protein sequence ID" value="AAR39369.1"/>
    <property type="molecule type" value="Genomic_DNA"/>
</dbReference>
<dbReference type="InterPro" id="IPR042087">
    <property type="entry name" value="DNA_pol_B_thumb"/>
</dbReference>
<keyword evidence="5" id="KW-0238">DNA-binding</keyword>
<dbReference type="PDB" id="5OXZ">
    <property type="method" value="X-ray"/>
    <property type="resolution" value="1.20 A"/>
    <property type="chains" value="B=1-33"/>
</dbReference>
<dbReference type="PDB" id="5OXX">
    <property type="method" value="X-ray"/>
    <property type="resolution" value="1.74 A"/>
    <property type="chains" value="B=1-33"/>
</dbReference>
<dbReference type="Pfam" id="PF00136">
    <property type="entry name" value="DNA_pol_B"/>
    <property type="match status" value="1"/>
</dbReference>
<dbReference type="KEGG" id="neq:NEQ528"/>
<dbReference type="InterPro" id="IPR006134">
    <property type="entry name" value="DNA-dir_DNA_pol_B_multi_dom"/>
</dbReference>
<evidence type="ECO:0000259" key="7">
    <source>
        <dbReference type="Pfam" id="PF00136"/>
    </source>
</evidence>
<keyword evidence="4" id="KW-0239">DNA-directed DNA polymerase</keyword>
<dbReference type="Proteomes" id="UP000000578">
    <property type="component" value="Chromosome"/>
</dbReference>
<evidence type="ECO:0000256" key="5">
    <source>
        <dbReference type="ARBA" id="ARBA00023125"/>
    </source>
</evidence>
<dbReference type="SUPFAM" id="SSF56672">
    <property type="entry name" value="DNA/RNA polymerases"/>
    <property type="match status" value="1"/>
</dbReference>
<evidence type="ECO:0000256" key="3">
    <source>
        <dbReference type="ARBA" id="ARBA00022695"/>
    </source>
</evidence>
<evidence type="ECO:0000256" key="1">
    <source>
        <dbReference type="ARBA" id="ARBA00012417"/>
    </source>
</evidence>
<accession>Q74M37</accession>
<evidence type="ECO:0007829" key="10">
    <source>
        <dbReference type="PDB" id="5OXX"/>
    </source>
</evidence>
<dbReference type="PROSITE" id="PS50818">
    <property type="entry name" value="INTEIN_C_TER"/>
    <property type="match status" value="1"/>
</dbReference>
<feature type="domain" description="DNA-directed DNA polymerase family B multifunctional" evidence="7">
    <location>
        <begin position="31"/>
        <end position="236"/>
    </location>
</feature>
<dbReference type="PANTHER" id="PTHR10322:SF23">
    <property type="entry name" value="DNA POLYMERASE DELTA CATALYTIC SUBUNIT"/>
    <property type="match status" value="1"/>
</dbReference>
<dbReference type="Gene3D" id="3.90.1600.10">
    <property type="entry name" value="Palm domain of DNA polymerase"/>
    <property type="match status" value="1"/>
</dbReference>
<sequence>MRYLGKKRVILYDLSTESGKFYVNGLVLHNTDSLFISGDKDKVLEFLEKVNKELPGKIQLDLEDFYVRGIFVKKRGEQKGAKKKYALLSEQGYIKLRGFEAVRTDWAPIVKEVQTKLLEILLKEGNIEKARQYIKEIIRKLRNREIPWEKLLITETIRKPLEKYKVEAPHVAAAKKYKRLGYKVMPGFRVRYLVVGSTGRVSDRIKIDKEVRGNEYDPEYYIEKQLLPAVEQILESVGIKDTFTGKKLTDFFK</sequence>
<proteinExistence type="evidence at protein level"/>
<dbReference type="AlphaFoldDB" id="Q74M37"/>
<dbReference type="GO" id="GO:0000166">
    <property type="term" value="F:nucleotide binding"/>
    <property type="evidence" value="ECO:0007669"/>
    <property type="project" value="InterPro"/>
</dbReference>
<reference evidence="10 11" key="2">
    <citation type="journal article" date="2018" name="Cell Chem. Biol.">
        <title>Structural Insights into Subunits Assembly and the Oxyester Splicing Mechanism of Neq pol Split Intein.</title>
        <authorList>
            <person name="Gordo V."/>
            <person name="Aparicio D."/>
            <person name="Perez-Luque R."/>
            <person name="Benito A."/>
            <person name="Vilanova M."/>
            <person name="Uson I."/>
            <person name="Fita I."/>
            <person name="Ribo M."/>
        </authorList>
    </citation>
    <scope>X-RAY CRYSTALLOGRAPHY (1.20 ANGSTROMS) OF 1-33</scope>
</reference>